<dbReference type="KEGG" id="btw:BF38_5747"/>
<reference evidence="3" key="2">
    <citation type="submission" date="2019-07" db="EMBL/GenBank/DDBJ databases">
        <title>Phylogenomic Reclassification of ATCC Bacillus Strains and Various Taxa within the Genus Bacillus.</title>
        <authorList>
            <person name="Riojas M.A."/>
            <person name="Frank A.M."/>
            <person name="Fenn S.L."/>
            <person name="King S.P."/>
            <person name="Brower S.M."/>
            <person name="Hazbon M.H."/>
        </authorList>
    </citation>
    <scope>NUCLEOTIDE SEQUENCE</scope>
    <source>
        <strain evidence="3">ATCC 35646</strain>
    </source>
</reference>
<dbReference type="Proteomes" id="UP000031876">
    <property type="component" value="Plasmid 2"/>
</dbReference>
<dbReference type="EMBL" id="CP009334">
    <property type="protein sequence ID" value="AJG74168.1"/>
    <property type="molecule type" value="Genomic_DNA"/>
</dbReference>
<evidence type="ECO:0000313" key="2">
    <source>
        <dbReference type="EMBL" id="AJG74168.1"/>
    </source>
</evidence>
<keyword evidence="4" id="KW-0614">Plasmid</keyword>
<evidence type="ECO:0000256" key="1">
    <source>
        <dbReference type="SAM" id="Phobius"/>
    </source>
</evidence>
<dbReference type="Proteomes" id="UP000501107">
    <property type="component" value="Plasmid unnamed3"/>
</dbReference>
<geneLocation type="plasmid" evidence="4 6">
    <name>unnamed3</name>
</geneLocation>
<keyword evidence="1" id="KW-1133">Transmembrane helix</keyword>
<feature type="transmembrane region" description="Helical" evidence="1">
    <location>
        <begin position="30"/>
        <end position="48"/>
    </location>
</feature>
<keyword evidence="1" id="KW-0472">Membrane</keyword>
<accession>A0A0B5NQ27</accession>
<organism evidence="4 6">
    <name type="scientific">Bacillus thuringiensis</name>
    <dbReference type="NCBI Taxonomy" id="1428"/>
    <lineage>
        <taxon>Bacteria</taxon>
        <taxon>Bacillati</taxon>
        <taxon>Bacillota</taxon>
        <taxon>Bacilli</taxon>
        <taxon>Bacillales</taxon>
        <taxon>Bacillaceae</taxon>
        <taxon>Bacillus</taxon>
        <taxon>Bacillus cereus group</taxon>
    </lineage>
</organism>
<name>A0A0B5NQ27_BACTU</name>
<dbReference type="EMBL" id="CP053979">
    <property type="protein sequence ID" value="QKH22802.1"/>
    <property type="molecule type" value="Genomic_DNA"/>
</dbReference>
<geneLocation type="plasmid" evidence="2 5">
    <name>2</name>
</geneLocation>
<feature type="transmembrane region" description="Helical" evidence="1">
    <location>
        <begin position="6"/>
        <end position="23"/>
    </location>
</feature>
<gene>
    <name evidence="2" type="ORF">BF38_5747</name>
    <name evidence="3" type="ORF">FO599_02110</name>
    <name evidence="4" type="ORF">FOC89_02120</name>
</gene>
<proteinExistence type="predicted"/>
<sequence length="60" mass="6640">MKKIEVVSAVCFFLVVVVSNLLLEALFDNLELSIVISVALGILVYYGFDMKNKEVTTQDG</sequence>
<dbReference type="AlphaFoldDB" id="A0A0B5NQ27"/>
<keyword evidence="1" id="KW-0812">Transmembrane</keyword>
<evidence type="ECO:0000313" key="5">
    <source>
        <dbReference type="Proteomes" id="UP000031876"/>
    </source>
</evidence>
<evidence type="ECO:0000313" key="4">
    <source>
        <dbReference type="EMBL" id="QKH22802.1"/>
    </source>
</evidence>
<reference evidence="4 6" key="3">
    <citation type="submission" date="2020-05" db="EMBL/GenBank/DDBJ databases">
        <title>FDA dAtabase for Regulatory Grade micrObial Sequences (FDA-ARGOS): Supporting development and validation of Infectious Disease Dx tests.</title>
        <authorList>
            <person name="Nelson B."/>
            <person name="Plummer A."/>
            <person name="Tallon L."/>
            <person name="Sadzewicz L."/>
            <person name="Zhao X."/>
            <person name="Vavikolanu K."/>
            <person name="Mehta A."/>
            <person name="Aluvathingal J."/>
            <person name="Nadendla S."/>
            <person name="Myers T."/>
            <person name="Yan Y."/>
            <person name="Sichtig H."/>
        </authorList>
    </citation>
    <scope>NUCLEOTIDE SEQUENCE [LARGE SCALE GENOMIC DNA]</scope>
    <source>
        <strain evidence="4 6">FDAARGOS_795</strain>
        <plasmid evidence="4 6">unnamed3</plasmid>
    </source>
</reference>
<dbReference type="RefSeq" id="WP_000717866.1">
    <property type="nucleotide sequence ID" value="NZ_CP009334.1"/>
</dbReference>
<evidence type="ECO:0000313" key="6">
    <source>
        <dbReference type="Proteomes" id="UP000501107"/>
    </source>
</evidence>
<dbReference type="Proteomes" id="UP001181533">
    <property type="component" value="Unassembled WGS sequence"/>
</dbReference>
<evidence type="ECO:0000313" key="3">
    <source>
        <dbReference type="EMBL" id="MDR4174927.1"/>
    </source>
</evidence>
<protein>
    <submittedName>
        <fullName evidence="2">Membrane protein</fullName>
    </submittedName>
</protein>
<dbReference type="EMBL" id="VKQN01000001">
    <property type="protein sequence ID" value="MDR4174927.1"/>
    <property type="molecule type" value="Genomic_DNA"/>
</dbReference>
<reference evidence="2 5" key="1">
    <citation type="journal article" date="2015" name="Genome Announc.">
        <title>Complete genome sequences for 35 biothreat assay-relevant bacillus species.</title>
        <authorList>
            <person name="Johnson S.L."/>
            <person name="Daligault H.E."/>
            <person name="Davenport K.W."/>
            <person name="Jaissle J."/>
            <person name="Frey K.G."/>
            <person name="Ladner J.T."/>
            <person name="Broomall S.M."/>
            <person name="Bishop-Lilly K.A."/>
            <person name="Bruce D.C."/>
            <person name="Gibbons H.S."/>
            <person name="Coyne S.R."/>
            <person name="Lo C.C."/>
            <person name="Meincke L."/>
            <person name="Munk A.C."/>
            <person name="Koroleva G.I."/>
            <person name="Rosenzweig C.N."/>
            <person name="Palacios G.F."/>
            <person name="Redden C.L."/>
            <person name="Minogue T.D."/>
            <person name="Chain P.S."/>
        </authorList>
    </citation>
    <scope>NUCLEOTIDE SEQUENCE [LARGE SCALE GENOMIC DNA]</scope>
    <source>
        <strain evidence="2 5">HD1011</strain>
        <plasmid evidence="2 5">2</plasmid>
    </source>
</reference>